<evidence type="ECO:0000313" key="3">
    <source>
        <dbReference type="EMBL" id="KAF2571921.1"/>
    </source>
</evidence>
<name>A0A8S9IPV0_BRACR</name>
<evidence type="ECO:0000313" key="2">
    <source>
        <dbReference type="EMBL" id="KAF2538870.1"/>
    </source>
</evidence>
<dbReference type="EMBL" id="QGKW02002228">
    <property type="protein sequence ID" value="KAF2538870.1"/>
    <property type="molecule type" value="Genomic_DNA"/>
</dbReference>
<dbReference type="InterPro" id="IPR004330">
    <property type="entry name" value="FAR1_DNA_bnd_dom"/>
</dbReference>
<reference evidence="3" key="1">
    <citation type="submission" date="2019-12" db="EMBL/GenBank/DDBJ databases">
        <title>Genome sequencing and annotation of Brassica cretica.</title>
        <authorList>
            <person name="Studholme D.J."/>
            <person name="Sarris P.F."/>
        </authorList>
    </citation>
    <scope>NUCLEOTIDE SEQUENCE</scope>
    <source>
        <strain evidence="2">PFS-001/15</strain>
        <strain evidence="3">PFS-102/07</strain>
        <tissue evidence="3">Leaf</tissue>
    </source>
</reference>
<dbReference type="EMBL" id="QGKY02001015">
    <property type="protein sequence ID" value="KAF2571921.1"/>
    <property type="molecule type" value="Genomic_DNA"/>
</dbReference>
<organism evidence="3">
    <name type="scientific">Brassica cretica</name>
    <name type="common">Mustard</name>
    <dbReference type="NCBI Taxonomy" id="69181"/>
    <lineage>
        <taxon>Eukaryota</taxon>
        <taxon>Viridiplantae</taxon>
        <taxon>Streptophyta</taxon>
        <taxon>Embryophyta</taxon>
        <taxon>Tracheophyta</taxon>
        <taxon>Spermatophyta</taxon>
        <taxon>Magnoliopsida</taxon>
        <taxon>eudicotyledons</taxon>
        <taxon>Gunneridae</taxon>
        <taxon>Pentapetalae</taxon>
        <taxon>rosids</taxon>
        <taxon>malvids</taxon>
        <taxon>Brassicales</taxon>
        <taxon>Brassicaceae</taxon>
        <taxon>Brassiceae</taxon>
        <taxon>Brassica</taxon>
    </lineage>
</organism>
<evidence type="ECO:0000259" key="1">
    <source>
        <dbReference type="Pfam" id="PF03101"/>
    </source>
</evidence>
<dbReference type="AlphaFoldDB" id="A0A8S9IPV0"/>
<comment type="caution">
    <text evidence="3">The sequence shown here is derived from an EMBL/GenBank/DDBJ whole genome shotgun (WGS) entry which is preliminary data.</text>
</comment>
<gene>
    <name evidence="2" type="ORF">F2Q68_00018961</name>
    <name evidence="3" type="ORF">F2Q70_00000504</name>
</gene>
<proteinExistence type="predicted"/>
<dbReference type="PANTHER" id="PTHR47718">
    <property type="entry name" value="OS01G0519700 PROTEIN"/>
    <property type="match status" value="1"/>
</dbReference>
<accession>A0A8S9IPV0</accession>
<feature type="domain" description="FAR1" evidence="1">
    <location>
        <begin position="2"/>
        <end position="57"/>
    </location>
</feature>
<dbReference type="Proteomes" id="UP000712281">
    <property type="component" value="Unassembled WGS sequence"/>
</dbReference>
<protein>
    <recommendedName>
        <fullName evidence="1">FAR1 domain-containing protein</fullName>
    </recommendedName>
</protein>
<sequence>MVYVCSKEGLRQEPKVKKSFSRPTTRCGCKARMSCYLQSNGRYKIVTFEPNHNHDLVRTPMKHLLKSNRAMSISQRQHADDADMSGISAKATIEMMSRKVGGRANLGFIDKDLRNYIYRKRTAAMEKGDAGAVLEYFQKKNYTSEYSVNIPFLGKFNINLFRVVWQTAYVVGVLSLTNPFDTNPISVRTWLDLKYGSHGMFVQPDVHGLIWIGEEIKIRFESIKLETQLDKHSFHLLCG</sequence>
<dbReference type="Pfam" id="PF03101">
    <property type="entry name" value="FAR1"/>
    <property type="match status" value="1"/>
</dbReference>